<evidence type="ECO:0000256" key="3">
    <source>
        <dbReference type="ARBA" id="ARBA00022448"/>
    </source>
</evidence>
<evidence type="ECO:0000256" key="5">
    <source>
        <dbReference type="ARBA" id="ARBA00022692"/>
    </source>
</evidence>
<evidence type="ECO:0000256" key="12">
    <source>
        <dbReference type="ARBA" id="ARBA00034430"/>
    </source>
</evidence>
<keyword evidence="6" id="KW-0631">Potassium channel</keyword>
<feature type="transmembrane region" description="Helical" evidence="13">
    <location>
        <begin position="12"/>
        <end position="29"/>
    </location>
</feature>
<evidence type="ECO:0000256" key="6">
    <source>
        <dbReference type="ARBA" id="ARBA00022826"/>
    </source>
</evidence>
<dbReference type="EMBL" id="BSVB01000001">
    <property type="protein sequence ID" value="GMA95460.1"/>
    <property type="molecule type" value="Genomic_DNA"/>
</dbReference>
<evidence type="ECO:0000313" key="15">
    <source>
        <dbReference type="Proteomes" id="UP001157034"/>
    </source>
</evidence>
<gene>
    <name evidence="14" type="ORF">GCM10025881_22840</name>
</gene>
<keyword evidence="11" id="KW-0407">Ion channel</keyword>
<evidence type="ECO:0000256" key="7">
    <source>
        <dbReference type="ARBA" id="ARBA00022958"/>
    </source>
</evidence>
<dbReference type="Proteomes" id="UP001157034">
    <property type="component" value="Unassembled WGS sequence"/>
</dbReference>
<protein>
    <submittedName>
        <fullName evidence="14">DUF1211 domain-containing membrane protein</fullName>
    </submittedName>
</protein>
<keyword evidence="15" id="KW-1185">Reference proteome</keyword>
<organism evidence="14 15">
    <name type="scientific">Pseudolysinimonas kribbensis</name>
    <dbReference type="NCBI Taxonomy" id="433641"/>
    <lineage>
        <taxon>Bacteria</taxon>
        <taxon>Bacillati</taxon>
        <taxon>Actinomycetota</taxon>
        <taxon>Actinomycetes</taxon>
        <taxon>Micrococcales</taxon>
        <taxon>Microbacteriaceae</taxon>
        <taxon>Pseudolysinimonas</taxon>
    </lineage>
</organism>
<comment type="caution">
    <text evidence="14">The sequence shown here is derived from an EMBL/GenBank/DDBJ whole genome shotgun (WGS) entry which is preliminary data.</text>
</comment>
<evidence type="ECO:0000256" key="11">
    <source>
        <dbReference type="ARBA" id="ARBA00023303"/>
    </source>
</evidence>
<dbReference type="PANTHER" id="PTHR31462:SF5">
    <property type="entry name" value="ENDOSOMAL_LYSOSOMAL PROTON CHANNEL TMEM175"/>
    <property type="match status" value="1"/>
</dbReference>
<name>A0ABQ6K4A6_9MICO</name>
<evidence type="ECO:0000256" key="1">
    <source>
        <dbReference type="ARBA" id="ARBA00004141"/>
    </source>
</evidence>
<keyword evidence="5 13" id="KW-0812">Transmembrane</keyword>
<evidence type="ECO:0000256" key="9">
    <source>
        <dbReference type="ARBA" id="ARBA00023065"/>
    </source>
</evidence>
<feature type="transmembrane region" description="Helical" evidence="13">
    <location>
        <begin position="107"/>
        <end position="128"/>
    </location>
</feature>
<evidence type="ECO:0000256" key="10">
    <source>
        <dbReference type="ARBA" id="ARBA00023136"/>
    </source>
</evidence>
<comment type="subcellular location">
    <subcellularLocation>
        <location evidence="1">Membrane</location>
        <topology evidence="1">Multi-pass membrane protein</topology>
    </subcellularLocation>
</comment>
<reference evidence="15" key="1">
    <citation type="journal article" date="2019" name="Int. J. Syst. Evol. Microbiol.">
        <title>The Global Catalogue of Microorganisms (GCM) 10K type strain sequencing project: providing services to taxonomists for standard genome sequencing and annotation.</title>
        <authorList>
            <consortium name="The Broad Institute Genomics Platform"/>
            <consortium name="The Broad Institute Genome Sequencing Center for Infectious Disease"/>
            <person name="Wu L."/>
            <person name="Ma J."/>
        </authorList>
    </citation>
    <scope>NUCLEOTIDE SEQUENCE [LARGE SCALE GENOMIC DNA]</scope>
    <source>
        <strain evidence="15">NBRC 108894</strain>
    </source>
</reference>
<comment type="catalytic activity">
    <reaction evidence="12">
        <text>K(+)(in) = K(+)(out)</text>
        <dbReference type="Rhea" id="RHEA:29463"/>
        <dbReference type="ChEBI" id="CHEBI:29103"/>
    </reaction>
</comment>
<dbReference type="InterPro" id="IPR010617">
    <property type="entry name" value="TMEM175-like"/>
</dbReference>
<evidence type="ECO:0000256" key="8">
    <source>
        <dbReference type="ARBA" id="ARBA00022989"/>
    </source>
</evidence>
<evidence type="ECO:0000256" key="4">
    <source>
        <dbReference type="ARBA" id="ARBA00022538"/>
    </source>
</evidence>
<evidence type="ECO:0000313" key="14">
    <source>
        <dbReference type="EMBL" id="GMA95460.1"/>
    </source>
</evidence>
<keyword evidence="9" id="KW-0406">Ion transport</keyword>
<dbReference type="PANTHER" id="PTHR31462">
    <property type="entry name" value="ENDOSOMAL/LYSOSOMAL POTASSIUM CHANNEL TMEM175"/>
    <property type="match status" value="1"/>
</dbReference>
<feature type="transmembrane region" description="Helical" evidence="13">
    <location>
        <begin position="81"/>
        <end position="101"/>
    </location>
</feature>
<keyword evidence="8 13" id="KW-1133">Transmembrane helix</keyword>
<keyword evidence="10 13" id="KW-0472">Membrane</keyword>
<keyword evidence="3" id="KW-0813">Transport</keyword>
<keyword evidence="4" id="KW-0633">Potassium transport</keyword>
<evidence type="ECO:0000256" key="13">
    <source>
        <dbReference type="SAM" id="Phobius"/>
    </source>
</evidence>
<proteinExistence type="inferred from homology"/>
<keyword evidence="7" id="KW-0630">Potassium</keyword>
<sequence length="208" mass="23436">MSKMSPSTPERLSGYTDAVFAVIITIMVLELKPPASAELSALLSLWPVALSYVVSYAFVAIIWINHHYLMTYITSPSLRVIWLNFGHLFFVSLVPFTTAWMAQTEFAPAPVLVYAALFVVTDGMYNLFEREILRSSGEFSPVEYRATRRRSLFAFLLFVVAAVLAVFSNWAGFGFICVALALHLAPDATGWRRRARETRRQRRATPGM</sequence>
<feature type="transmembrane region" description="Helical" evidence="13">
    <location>
        <begin position="49"/>
        <end position="69"/>
    </location>
</feature>
<accession>A0ABQ6K4A6</accession>
<evidence type="ECO:0000256" key="2">
    <source>
        <dbReference type="ARBA" id="ARBA00006920"/>
    </source>
</evidence>
<comment type="similarity">
    <text evidence="2">Belongs to the TMEM175 family.</text>
</comment>
<feature type="transmembrane region" description="Helical" evidence="13">
    <location>
        <begin position="149"/>
        <end position="167"/>
    </location>
</feature>
<dbReference type="Pfam" id="PF06736">
    <property type="entry name" value="TMEM175"/>
    <property type="match status" value="1"/>
</dbReference>